<organism evidence="1 2">
    <name type="scientific">Aspergillus aculeatinus CBS 121060</name>
    <dbReference type="NCBI Taxonomy" id="1448322"/>
    <lineage>
        <taxon>Eukaryota</taxon>
        <taxon>Fungi</taxon>
        <taxon>Dikarya</taxon>
        <taxon>Ascomycota</taxon>
        <taxon>Pezizomycotina</taxon>
        <taxon>Eurotiomycetes</taxon>
        <taxon>Eurotiomycetidae</taxon>
        <taxon>Eurotiales</taxon>
        <taxon>Aspergillaceae</taxon>
        <taxon>Aspergillus</taxon>
        <taxon>Aspergillus subgen. Circumdati</taxon>
    </lineage>
</organism>
<gene>
    <name evidence="1" type="ORF">BO66DRAFT_429021</name>
</gene>
<evidence type="ECO:0000313" key="2">
    <source>
        <dbReference type="Proteomes" id="UP000249661"/>
    </source>
</evidence>
<proteinExistence type="predicted"/>
<name>A0ACD1H830_9EURO</name>
<reference evidence="1" key="1">
    <citation type="submission" date="2018-02" db="EMBL/GenBank/DDBJ databases">
        <title>The genomes of Aspergillus section Nigri reveals drivers in fungal speciation.</title>
        <authorList>
            <consortium name="DOE Joint Genome Institute"/>
            <person name="Vesth T.C."/>
            <person name="Nybo J."/>
            <person name="Theobald S."/>
            <person name="Brandl J."/>
            <person name="Frisvad J.C."/>
            <person name="Nielsen K.F."/>
            <person name="Lyhne E.K."/>
            <person name="Kogle M.E."/>
            <person name="Kuo A."/>
            <person name="Riley R."/>
            <person name="Clum A."/>
            <person name="Nolan M."/>
            <person name="Lipzen A."/>
            <person name="Salamov A."/>
            <person name="Henrissat B."/>
            <person name="Wiebenga A."/>
            <person name="De vries R.P."/>
            <person name="Grigoriev I.V."/>
            <person name="Mortensen U.H."/>
            <person name="Andersen M.R."/>
            <person name="Baker S.E."/>
        </authorList>
    </citation>
    <scope>NUCLEOTIDE SEQUENCE</scope>
    <source>
        <strain evidence="1">CBS 121060</strain>
    </source>
</reference>
<protein>
    <submittedName>
        <fullName evidence="1">Uncharacterized protein</fullName>
    </submittedName>
</protein>
<dbReference type="EMBL" id="KZ824958">
    <property type="protein sequence ID" value="RAH69731.1"/>
    <property type="molecule type" value="Genomic_DNA"/>
</dbReference>
<accession>A0ACD1H830</accession>
<dbReference type="Proteomes" id="UP000249661">
    <property type="component" value="Unassembled WGS sequence"/>
</dbReference>
<keyword evidence="2" id="KW-1185">Reference proteome</keyword>
<evidence type="ECO:0000313" key="1">
    <source>
        <dbReference type="EMBL" id="RAH69731.1"/>
    </source>
</evidence>
<sequence>MAFPADGTHLREDDGPTGTADPAPPVDAQQQQQQQQPQPLSHPQGPPQPQSSEELRAFKTQLMALEAENRRRLTEHRPAERQAQQQQQQQAEQEKQQAEQQQDQYQEESEQSPQPQQPVQQIHQHHGPWGMSQLQSQLQDFRLQQALLERQRQMILARLAEQQQQQQQQQEQGQHGDPNVPGSPAVKEEESVGDVPSPNRKVPVHVLQDYQLGLTLQHRRVQLQSAYRQSRVEHLLARQESMEDSYAQLLLWRLERPSPRTEDEAEILTDLKRLLEAGLVAIQGAMQEPPTVELTDGDRQLDLQLIQLNRLRYAVRDQHIAEGLVEPDEGIRRTMNTRLSSQERFEDLRLHLDRRLA</sequence>